<dbReference type="PANTHER" id="PTHR38590">
    <property type="entry name" value="BLL0828 PROTEIN"/>
    <property type="match status" value="1"/>
</dbReference>
<keyword evidence="3" id="KW-1185">Reference proteome</keyword>
<dbReference type="InterPro" id="IPR047216">
    <property type="entry name" value="Endonuclease_DUF559_bact"/>
</dbReference>
<dbReference type="InterPro" id="IPR007569">
    <property type="entry name" value="DUF559"/>
</dbReference>
<evidence type="ECO:0000259" key="1">
    <source>
        <dbReference type="Pfam" id="PF04480"/>
    </source>
</evidence>
<evidence type="ECO:0000313" key="3">
    <source>
        <dbReference type="Proteomes" id="UP001139089"/>
    </source>
</evidence>
<dbReference type="Pfam" id="PF04480">
    <property type="entry name" value="DUF559"/>
    <property type="match status" value="1"/>
</dbReference>
<reference evidence="2" key="1">
    <citation type="submission" date="2021-12" db="EMBL/GenBank/DDBJ databases">
        <authorList>
            <person name="Li Y."/>
        </authorList>
    </citation>
    <scope>NUCLEOTIDE SEQUENCE</scope>
    <source>
        <strain evidence="2">DKSPLA3</strain>
    </source>
</reference>
<dbReference type="CDD" id="cd01038">
    <property type="entry name" value="Endonuclease_DUF559"/>
    <property type="match status" value="1"/>
</dbReference>
<sequence length="131" mass="15166">MRGPNETRTERARTLRQADNDAERLLWRELRGRRLNGLKFVRQLPIDRYFADFACREVRLVVEVDGHQHVGSDYDRVRNAQMAANGWTVARFWNSHVLHEMRSVLETIVAIAEGRLNEPVVSIDLTLVLAS</sequence>
<dbReference type="AlphaFoldDB" id="A0A9X1NT48"/>
<dbReference type="SUPFAM" id="SSF52980">
    <property type="entry name" value="Restriction endonuclease-like"/>
    <property type="match status" value="1"/>
</dbReference>
<gene>
    <name evidence="2" type="ORF">LRX75_07535</name>
</gene>
<protein>
    <submittedName>
        <fullName evidence="2">DUF559 domain-containing protein</fullName>
    </submittedName>
</protein>
<dbReference type="InterPro" id="IPR011335">
    <property type="entry name" value="Restrct_endonuc-II-like"/>
</dbReference>
<proteinExistence type="predicted"/>
<dbReference type="EMBL" id="JAJOZR010000004">
    <property type="protein sequence ID" value="MCD7108891.1"/>
    <property type="molecule type" value="Genomic_DNA"/>
</dbReference>
<comment type="caution">
    <text evidence="2">The sequence shown here is derived from an EMBL/GenBank/DDBJ whole genome shotgun (WGS) entry which is preliminary data.</text>
</comment>
<evidence type="ECO:0000313" key="2">
    <source>
        <dbReference type="EMBL" id="MCD7108891.1"/>
    </source>
</evidence>
<dbReference type="Proteomes" id="UP001139089">
    <property type="component" value="Unassembled WGS sequence"/>
</dbReference>
<accession>A0A9X1NT48</accession>
<name>A0A9X1NT48_9HYPH</name>
<dbReference type="PANTHER" id="PTHR38590:SF1">
    <property type="entry name" value="BLL0828 PROTEIN"/>
    <property type="match status" value="1"/>
</dbReference>
<dbReference type="RefSeq" id="WP_231813190.1">
    <property type="nucleotide sequence ID" value="NZ_JAJOZR010000004.1"/>
</dbReference>
<organism evidence="2 3">
    <name type="scientific">Rhizobium quercicola</name>
    <dbReference type="NCBI Taxonomy" id="2901226"/>
    <lineage>
        <taxon>Bacteria</taxon>
        <taxon>Pseudomonadati</taxon>
        <taxon>Pseudomonadota</taxon>
        <taxon>Alphaproteobacteria</taxon>
        <taxon>Hyphomicrobiales</taxon>
        <taxon>Rhizobiaceae</taxon>
        <taxon>Rhizobium/Agrobacterium group</taxon>
        <taxon>Rhizobium</taxon>
    </lineage>
</organism>
<dbReference type="Gene3D" id="3.40.960.10">
    <property type="entry name" value="VSR Endonuclease"/>
    <property type="match status" value="1"/>
</dbReference>
<feature type="domain" description="DUF559" evidence="1">
    <location>
        <begin position="8"/>
        <end position="110"/>
    </location>
</feature>